<dbReference type="AlphaFoldDB" id="A0A0E1NS56"/>
<keyword evidence="1" id="KW-0732">Signal</keyword>
<keyword evidence="3" id="KW-0449">Lipoprotein</keyword>
<feature type="signal peptide" evidence="1">
    <location>
        <begin position="1"/>
        <end position="20"/>
    </location>
</feature>
<gene>
    <name evidence="3" type="ordered locus">YPA_0642</name>
</gene>
<organism evidence="3 4">
    <name type="scientific">Yersinia pestis bv. Antiqua (strain Antiqua)</name>
    <dbReference type="NCBI Taxonomy" id="360102"/>
    <lineage>
        <taxon>Bacteria</taxon>
        <taxon>Pseudomonadati</taxon>
        <taxon>Pseudomonadota</taxon>
        <taxon>Gammaproteobacteria</taxon>
        <taxon>Enterobacterales</taxon>
        <taxon>Yersiniaceae</taxon>
        <taxon>Yersinia</taxon>
    </lineage>
</organism>
<sequence precursor="true">MKKKNIALILPLALLLSACASNVNPVFEATSSRSSPCIEGGPDTVAQKFYDLRIQQIGGQQGLPDDNLSAQFRPYLSQSLYNDIQAARKQASNRTPAQVNKTQMISGDIFTSLREGSTSASVASASTIPNTDARNIPLRVNLSHQMADGKAVMWQDEVLMIREGTCWVVDDIRFMGVSAPASSLRQLLGNH</sequence>
<dbReference type="RefSeq" id="WP_002211365.1">
    <property type="nucleotide sequence ID" value="NC_008150.1"/>
</dbReference>
<dbReference type="Proteomes" id="UP000001971">
    <property type="component" value="Chromosome"/>
</dbReference>
<dbReference type="KEGG" id="ypa:YPA_0642"/>
<dbReference type="HOGENOM" id="CLU_126623_0_0_6"/>
<dbReference type="EMBL" id="CP000308">
    <property type="protein sequence ID" value="ABG12610.1"/>
    <property type="molecule type" value="Genomic_DNA"/>
</dbReference>
<dbReference type="PATRIC" id="fig|360102.15.peg.3674"/>
<dbReference type="Pfam" id="PF12883">
    <property type="entry name" value="DUF3828"/>
    <property type="match status" value="1"/>
</dbReference>
<evidence type="ECO:0000256" key="1">
    <source>
        <dbReference type="SAM" id="SignalP"/>
    </source>
</evidence>
<evidence type="ECO:0000313" key="4">
    <source>
        <dbReference type="Proteomes" id="UP000001971"/>
    </source>
</evidence>
<evidence type="ECO:0000313" key="3">
    <source>
        <dbReference type="EMBL" id="ABG12610.1"/>
    </source>
</evidence>
<proteinExistence type="predicted"/>
<protein>
    <submittedName>
        <fullName evidence="3">Putative lipoprotein</fullName>
    </submittedName>
</protein>
<dbReference type="PROSITE" id="PS51257">
    <property type="entry name" value="PROKAR_LIPOPROTEIN"/>
    <property type="match status" value="1"/>
</dbReference>
<accession>A0A0E1NS56</accession>
<dbReference type="InterPro" id="IPR024289">
    <property type="entry name" value="DUF3828"/>
</dbReference>
<feature type="chain" id="PRO_5007399425" evidence="1">
    <location>
        <begin position="21"/>
        <end position="191"/>
    </location>
</feature>
<dbReference type="GeneID" id="57977150"/>
<reference evidence="3 4" key="1">
    <citation type="journal article" date="2006" name="J. Bacteriol.">
        <title>Complete genome sequence of Yersinia pestis strains Antiqua and Nepal516: evidence of gene reduction in an emerging pathogen.</title>
        <authorList>
            <person name="Chain P.S."/>
            <person name="Hu P."/>
            <person name="Malfatti S.A."/>
            <person name="Radnedge L."/>
            <person name="Larimer F."/>
            <person name="Vergez L.M."/>
            <person name="Worsham P."/>
            <person name="Chu M.C."/>
            <person name="Andersen G.L."/>
        </authorList>
    </citation>
    <scope>NUCLEOTIDE SEQUENCE [LARGE SCALE GENOMIC DNA]</scope>
    <source>
        <strain evidence="3 4">Antiqua</strain>
    </source>
</reference>
<evidence type="ECO:0000259" key="2">
    <source>
        <dbReference type="Pfam" id="PF12883"/>
    </source>
</evidence>
<feature type="domain" description="DUF3828" evidence="2">
    <location>
        <begin position="42"/>
        <end position="175"/>
    </location>
</feature>
<dbReference type="NCBIfam" id="NF007824">
    <property type="entry name" value="PRK10533.1"/>
    <property type="match status" value="1"/>
</dbReference>
<name>A0A0E1NS56_YERPA</name>